<dbReference type="PROSITE" id="PS00622">
    <property type="entry name" value="HTH_LUXR_1"/>
    <property type="match status" value="1"/>
</dbReference>
<dbReference type="SUPFAM" id="SSF52172">
    <property type="entry name" value="CheY-like"/>
    <property type="match status" value="1"/>
</dbReference>
<dbReference type="PANTHER" id="PTHR43214:SF24">
    <property type="entry name" value="TRANSCRIPTIONAL REGULATORY PROTEIN NARL-RELATED"/>
    <property type="match status" value="1"/>
</dbReference>
<dbReference type="Proteomes" id="UP001602119">
    <property type="component" value="Unassembled WGS sequence"/>
</dbReference>
<evidence type="ECO:0000256" key="2">
    <source>
        <dbReference type="ARBA" id="ARBA00023015"/>
    </source>
</evidence>
<evidence type="ECO:0000256" key="1">
    <source>
        <dbReference type="ARBA" id="ARBA00022553"/>
    </source>
</evidence>
<sequence length="223" mass="23983">MTPQQADDRAPIRVLLADDHPVVRRGLAALLATLPGIQVVAQAGTGEEALREVVLNRPDVAVMDLRMPAMDGVEATRRIVRDYPATAVLVLTMFQEDTLVAEALRAGAHGYLLKVAEQDEIERAIRAVAAGDAIFSSAVARRVLGRITVDPDVPSLPQLSPRERQVLDLIAAGATNESIAHRLGVAQKTVRNHISAIFLKLGVTSRGEAIVMARDAGLGRRDR</sequence>
<dbReference type="InterPro" id="IPR058245">
    <property type="entry name" value="NreC/VraR/RcsB-like_REC"/>
</dbReference>
<dbReference type="InterPro" id="IPR000792">
    <property type="entry name" value="Tscrpt_reg_LuxR_C"/>
</dbReference>
<keyword evidence="3" id="KW-0238">DNA-binding</keyword>
<dbReference type="Pfam" id="PF00196">
    <property type="entry name" value="GerE"/>
    <property type="match status" value="1"/>
</dbReference>
<dbReference type="PROSITE" id="PS50043">
    <property type="entry name" value="HTH_LUXR_2"/>
    <property type="match status" value="1"/>
</dbReference>
<evidence type="ECO:0000259" key="6">
    <source>
        <dbReference type="PROSITE" id="PS50043"/>
    </source>
</evidence>
<organism evidence="8 9">
    <name type="scientific">Microtetraspora fusca</name>
    <dbReference type="NCBI Taxonomy" id="1997"/>
    <lineage>
        <taxon>Bacteria</taxon>
        <taxon>Bacillati</taxon>
        <taxon>Actinomycetota</taxon>
        <taxon>Actinomycetes</taxon>
        <taxon>Streptosporangiales</taxon>
        <taxon>Streptosporangiaceae</taxon>
        <taxon>Microtetraspora</taxon>
    </lineage>
</organism>
<dbReference type="Pfam" id="PF00072">
    <property type="entry name" value="Response_reg"/>
    <property type="match status" value="1"/>
</dbReference>
<dbReference type="CDD" id="cd17535">
    <property type="entry name" value="REC_NarL-like"/>
    <property type="match status" value="1"/>
</dbReference>
<gene>
    <name evidence="8" type="ORF">ACFY05_25160</name>
</gene>
<evidence type="ECO:0000256" key="5">
    <source>
        <dbReference type="PROSITE-ProRule" id="PRU00169"/>
    </source>
</evidence>
<accession>A0ABW6VB53</accession>
<dbReference type="InterPro" id="IPR001789">
    <property type="entry name" value="Sig_transdc_resp-reg_receiver"/>
</dbReference>
<dbReference type="SMART" id="SM00448">
    <property type="entry name" value="REC"/>
    <property type="match status" value="1"/>
</dbReference>
<evidence type="ECO:0000256" key="3">
    <source>
        <dbReference type="ARBA" id="ARBA00023125"/>
    </source>
</evidence>
<dbReference type="PANTHER" id="PTHR43214">
    <property type="entry name" value="TWO-COMPONENT RESPONSE REGULATOR"/>
    <property type="match status" value="1"/>
</dbReference>
<keyword evidence="1 5" id="KW-0597">Phosphoprotein</keyword>
<feature type="modified residue" description="4-aspartylphosphate" evidence="5">
    <location>
        <position position="64"/>
    </location>
</feature>
<feature type="domain" description="HTH luxR-type" evidence="6">
    <location>
        <begin position="152"/>
        <end position="217"/>
    </location>
</feature>
<reference evidence="8 9" key="1">
    <citation type="submission" date="2024-10" db="EMBL/GenBank/DDBJ databases">
        <title>The Natural Products Discovery Center: Release of the First 8490 Sequenced Strains for Exploring Actinobacteria Biosynthetic Diversity.</title>
        <authorList>
            <person name="Kalkreuter E."/>
            <person name="Kautsar S.A."/>
            <person name="Yang D."/>
            <person name="Bader C.D."/>
            <person name="Teijaro C.N."/>
            <person name="Fluegel L."/>
            <person name="Davis C.M."/>
            <person name="Simpson J.R."/>
            <person name="Lauterbach L."/>
            <person name="Steele A.D."/>
            <person name="Gui C."/>
            <person name="Meng S."/>
            <person name="Li G."/>
            <person name="Viehrig K."/>
            <person name="Ye F."/>
            <person name="Su P."/>
            <person name="Kiefer A.F."/>
            <person name="Nichols A."/>
            <person name="Cepeda A.J."/>
            <person name="Yan W."/>
            <person name="Fan B."/>
            <person name="Jiang Y."/>
            <person name="Adhikari A."/>
            <person name="Zheng C.-J."/>
            <person name="Schuster L."/>
            <person name="Cowan T.M."/>
            <person name="Smanski M.J."/>
            <person name="Chevrette M.G."/>
            <person name="De Carvalho L.P.S."/>
            <person name="Shen B."/>
        </authorList>
    </citation>
    <scope>NUCLEOTIDE SEQUENCE [LARGE SCALE GENOMIC DNA]</scope>
    <source>
        <strain evidence="8 9">NPDC001281</strain>
    </source>
</reference>
<evidence type="ECO:0000256" key="4">
    <source>
        <dbReference type="ARBA" id="ARBA00023163"/>
    </source>
</evidence>
<comment type="caution">
    <text evidence="8">The sequence shown here is derived from an EMBL/GenBank/DDBJ whole genome shotgun (WGS) entry which is preliminary data.</text>
</comment>
<name>A0ABW6VB53_MICFU</name>
<dbReference type="RefSeq" id="WP_387344469.1">
    <property type="nucleotide sequence ID" value="NZ_JBIAXI010000016.1"/>
</dbReference>
<keyword evidence="4" id="KW-0804">Transcription</keyword>
<evidence type="ECO:0000259" key="7">
    <source>
        <dbReference type="PROSITE" id="PS50110"/>
    </source>
</evidence>
<keyword evidence="9" id="KW-1185">Reference proteome</keyword>
<dbReference type="InterPro" id="IPR039420">
    <property type="entry name" value="WalR-like"/>
</dbReference>
<keyword evidence="2" id="KW-0805">Transcription regulation</keyword>
<dbReference type="SMART" id="SM00421">
    <property type="entry name" value="HTH_LUXR"/>
    <property type="match status" value="1"/>
</dbReference>
<evidence type="ECO:0000313" key="9">
    <source>
        <dbReference type="Proteomes" id="UP001602119"/>
    </source>
</evidence>
<dbReference type="CDD" id="cd06170">
    <property type="entry name" value="LuxR_C_like"/>
    <property type="match status" value="1"/>
</dbReference>
<proteinExistence type="predicted"/>
<dbReference type="InterPro" id="IPR011006">
    <property type="entry name" value="CheY-like_superfamily"/>
</dbReference>
<dbReference type="PRINTS" id="PR00038">
    <property type="entry name" value="HTHLUXR"/>
</dbReference>
<dbReference type="PROSITE" id="PS50110">
    <property type="entry name" value="RESPONSE_REGULATORY"/>
    <property type="match status" value="1"/>
</dbReference>
<dbReference type="Gene3D" id="3.40.50.2300">
    <property type="match status" value="1"/>
</dbReference>
<dbReference type="EMBL" id="JBIAXI010000016">
    <property type="protein sequence ID" value="MFF4776151.1"/>
    <property type="molecule type" value="Genomic_DNA"/>
</dbReference>
<evidence type="ECO:0000313" key="8">
    <source>
        <dbReference type="EMBL" id="MFF4776151.1"/>
    </source>
</evidence>
<protein>
    <submittedName>
        <fullName evidence="8">Response regulator</fullName>
    </submittedName>
</protein>
<feature type="domain" description="Response regulatory" evidence="7">
    <location>
        <begin position="13"/>
        <end position="129"/>
    </location>
</feature>